<reference evidence="2" key="1">
    <citation type="submission" date="2016-08" db="EMBL/GenBank/DDBJ databases">
        <authorList>
            <person name="Varghese N."/>
            <person name="Submissions Spin"/>
        </authorList>
    </citation>
    <scope>NUCLEOTIDE SEQUENCE [LARGE SCALE GENOMIC DNA]</scope>
    <source>
        <strain evidence="2">CCBAU 57015</strain>
    </source>
</reference>
<organism evidence="1 2">
    <name type="scientific">Rhizobium hainanense</name>
    <dbReference type="NCBI Taxonomy" id="52131"/>
    <lineage>
        <taxon>Bacteria</taxon>
        <taxon>Pseudomonadati</taxon>
        <taxon>Pseudomonadota</taxon>
        <taxon>Alphaproteobacteria</taxon>
        <taxon>Hyphomicrobiales</taxon>
        <taxon>Rhizobiaceae</taxon>
        <taxon>Rhizobium/Agrobacterium group</taxon>
        <taxon>Rhizobium</taxon>
    </lineage>
</organism>
<evidence type="ECO:0000313" key="1">
    <source>
        <dbReference type="EMBL" id="SCB38924.1"/>
    </source>
</evidence>
<dbReference type="STRING" id="52131.GA0061100_11822"/>
<evidence type="ECO:0000313" key="2">
    <source>
        <dbReference type="Proteomes" id="UP000186228"/>
    </source>
</evidence>
<dbReference type="EMBL" id="FMAC01000018">
    <property type="protein sequence ID" value="SCB38924.1"/>
    <property type="molecule type" value="Genomic_DNA"/>
</dbReference>
<keyword evidence="2" id="KW-1185">Reference proteome</keyword>
<proteinExistence type="predicted"/>
<gene>
    <name evidence="1" type="ORF">GA0061100_11822</name>
</gene>
<dbReference type="Proteomes" id="UP000186228">
    <property type="component" value="Unassembled WGS sequence"/>
</dbReference>
<dbReference type="AlphaFoldDB" id="A0A1C3WGW5"/>
<sequence>MITPDDAGDIDPSTGKRWYCLFSSGKNKKLRGIRSPKGLARAFRKRELDPDVCRRNIGSDWQTLQVAFKPLPVCAFNQTPVTVALKPVGKISGRKVLS</sequence>
<accession>A0A1C3WGW5</accession>
<protein>
    <submittedName>
        <fullName evidence="1">Uncharacterized protein</fullName>
    </submittedName>
</protein>
<name>A0A1C3WGW5_9HYPH</name>